<comment type="caution">
    <text evidence="1">The sequence shown here is derived from an EMBL/GenBank/DDBJ whole genome shotgun (WGS) entry which is preliminary data.</text>
</comment>
<evidence type="ECO:0000313" key="1">
    <source>
        <dbReference type="EMBL" id="RNA18338.1"/>
    </source>
</evidence>
<keyword evidence="2" id="KW-1185">Reference proteome</keyword>
<organism evidence="1 2">
    <name type="scientific">Brachionus plicatilis</name>
    <name type="common">Marine rotifer</name>
    <name type="synonym">Brachionus muelleri</name>
    <dbReference type="NCBI Taxonomy" id="10195"/>
    <lineage>
        <taxon>Eukaryota</taxon>
        <taxon>Metazoa</taxon>
        <taxon>Spiralia</taxon>
        <taxon>Gnathifera</taxon>
        <taxon>Rotifera</taxon>
        <taxon>Eurotatoria</taxon>
        <taxon>Monogononta</taxon>
        <taxon>Pseudotrocha</taxon>
        <taxon>Ploima</taxon>
        <taxon>Brachionidae</taxon>
        <taxon>Brachionus</taxon>
    </lineage>
</organism>
<dbReference type="AlphaFoldDB" id="A0A3M7R527"/>
<evidence type="ECO:0000313" key="2">
    <source>
        <dbReference type="Proteomes" id="UP000276133"/>
    </source>
</evidence>
<gene>
    <name evidence="1" type="ORF">BpHYR1_045224</name>
</gene>
<sequence length="84" mass="9779">MIESILLGSVVSQILVSQKPGGKVRHKYLTDTNKIELLINKEIVKKFKELHHKIYSIIKREICLFIPRLIFHNSLIKNFTGHNI</sequence>
<proteinExistence type="predicted"/>
<accession>A0A3M7R527</accession>
<dbReference type="Proteomes" id="UP000276133">
    <property type="component" value="Unassembled WGS sequence"/>
</dbReference>
<name>A0A3M7R527_BRAPC</name>
<reference evidence="1 2" key="1">
    <citation type="journal article" date="2018" name="Sci. Rep.">
        <title>Genomic signatures of local adaptation to the degree of environmental predictability in rotifers.</title>
        <authorList>
            <person name="Franch-Gras L."/>
            <person name="Hahn C."/>
            <person name="Garcia-Roger E.M."/>
            <person name="Carmona M.J."/>
            <person name="Serra M."/>
            <person name="Gomez A."/>
        </authorList>
    </citation>
    <scope>NUCLEOTIDE SEQUENCE [LARGE SCALE GENOMIC DNA]</scope>
    <source>
        <strain evidence="1">HYR1</strain>
    </source>
</reference>
<dbReference type="EMBL" id="REGN01004260">
    <property type="protein sequence ID" value="RNA18338.1"/>
    <property type="molecule type" value="Genomic_DNA"/>
</dbReference>
<protein>
    <submittedName>
        <fullName evidence="1">Uncharacterized protein</fullName>
    </submittedName>
</protein>